<dbReference type="SUPFAM" id="SSF53335">
    <property type="entry name" value="S-adenosyl-L-methionine-dependent methyltransferases"/>
    <property type="match status" value="1"/>
</dbReference>
<dbReference type="CDD" id="cd02440">
    <property type="entry name" value="AdoMet_MTases"/>
    <property type="match status" value="1"/>
</dbReference>
<organism evidence="2 3">
    <name type="scientific">Paenibacillus phyllosphaerae</name>
    <dbReference type="NCBI Taxonomy" id="274593"/>
    <lineage>
        <taxon>Bacteria</taxon>
        <taxon>Bacillati</taxon>
        <taxon>Bacillota</taxon>
        <taxon>Bacilli</taxon>
        <taxon>Bacillales</taxon>
        <taxon>Paenibacillaceae</taxon>
        <taxon>Paenibacillus</taxon>
    </lineage>
</organism>
<dbReference type="InterPro" id="IPR041698">
    <property type="entry name" value="Methyltransf_25"/>
</dbReference>
<keyword evidence="3" id="KW-1185">Reference proteome</keyword>
<dbReference type="EMBL" id="JACHXK010000004">
    <property type="protein sequence ID" value="MBB3110393.1"/>
    <property type="molecule type" value="Genomic_DNA"/>
</dbReference>
<dbReference type="RefSeq" id="WP_183600283.1">
    <property type="nucleotide sequence ID" value="NZ_JACHXK010000004.1"/>
</dbReference>
<evidence type="ECO:0000313" key="2">
    <source>
        <dbReference type="EMBL" id="MBB3110393.1"/>
    </source>
</evidence>
<feature type="domain" description="Methyltransferase" evidence="1">
    <location>
        <begin position="61"/>
        <end position="158"/>
    </location>
</feature>
<keyword evidence="2" id="KW-0830">Ubiquinone</keyword>
<proteinExistence type="predicted"/>
<reference evidence="2 3" key="1">
    <citation type="submission" date="2020-08" db="EMBL/GenBank/DDBJ databases">
        <title>Genomic Encyclopedia of Type Strains, Phase III (KMG-III): the genomes of soil and plant-associated and newly described type strains.</title>
        <authorList>
            <person name="Whitman W."/>
        </authorList>
    </citation>
    <scope>NUCLEOTIDE SEQUENCE [LARGE SCALE GENOMIC DNA]</scope>
    <source>
        <strain evidence="2 3">CECT 5862</strain>
    </source>
</reference>
<comment type="caution">
    <text evidence="2">The sequence shown here is derived from an EMBL/GenBank/DDBJ whole genome shotgun (WGS) entry which is preliminary data.</text>
</comment>
<protein>
    <submittedName>
        <fullName evidence="2">Ubiquinone/menaquinone biosynthesis C-methylase UbiE</fullName>
    </submittedName>
</protein>
<dbReference type="GO" id="GO:0008168">
    <property type="term" value="F:methyltransferase activity"/>
    <property type="evidence" value="ECO:0007669"/>
    <property type="project" value="UniProtKB-KW"/>
</dbReference>
<dbReference type="GO" id="GO:0032259">
    <property type="term" value="P:methylation"/>
    <property type="evidence" value="ECO:0007669"/>
    <property type="project" value="UniProtKB-KW"/>
</dbReference>
<keyword evidence="2" id="KW-0489">Methyltransferase</keyword>
<dbReference type="InterPro" id="IPR029063">
    <property type="entry name" value="SAM-dependent_MTases_sf"/>
</dbReference>
<dbReference type="Pfam" id="PF13649">
    <property type="entry name" value="Methyltransf_25"/>
    <property type="match status" value="1"/>
</dbReference>
<name>A0A7W5AX70_9BACL</name>
<dbReference type="Proteomes" id="UP000570361">
    <property type="component" value="Unassembled WGS sequence"/>
</dbReference>
<evidence type="ECO:0000313" key="3">
    <source>
        <dbReference type="Proteomes" id="UP000570361"/>
    </source>
</evidence>
<accession>A0A7W5AX70</accession>
<sequence length="231" mass="26236">MERLLDKELLDDEHAVDDTELMNSLREVWQVNRYLGGNPALFRHLKQMITAIERDRAIRLLDVATGLADIPVALAHWADKRSITLDITGVDIHPRITELAANRTAQTGRIRIEQGDGRRLAFDDGAFDIGFSNLALHHLDEEDAILMIRELSRVCRTGWVVADLERHPAAYAAARLLARFVWRSPVTRHDGPLSVRRSYTAPELRELLRRAGVQGNVYRHFPYRLAVVGHG</sequence>
<evidence type="ECO:0000259" key="1">
    <source>
        <dbReference type="Pfam" id="PF13649"/>
    </source>
</evidence>
<keyword evidence="2" id="KW-0808">Transferase</keyword>
<gene>
    <name evidence="2" type="ORF">FHS18_002460</name>
</gene>
<dbReference type="AlphaFoldDB" id="A0A7W5AX70"/>
<dbReference type="Gene3D" id="3.40.50.150">
    <property type="entry name" value="Vaccinia Virus protein VP39"/>
    <property type="match status" value="1"/>
</dbReference>